<accession>A0A2I1PD43</accession>
<dbReference type="RefSeq" id="WP_070703290.1">
    <property type="nucleotide sequence ID" value="NZ_JBHLVH010000013.1"/>
</dbReference>
<evidence type="ECO:0000313" key="2">
    <source>
        <dbReference type="EMBL" id="PKZ42549.1"/>
    </source>
</evidence>
<evidence type="ECO:0000256" key="1">
    <source>
        <dbReference type="SAM" id="Phobius"/>
    </source>
</evidence>
<dbReference type="Proteomes" id="UP000234206">
    <property type="component" value="Unassembled WGS sequence"/>
</dbReference>
<proteinExistence type="predicted"/>
<keyword evidence="1" id="KW-1133">Transmembrane helix</keyword>
<feature type="transmembrane region" description="Helical" evidence="1">
    <location>
        <begin position="36"/>
        <end position="56"/>
    </location>
</feature>
<keyword evidence="1" id="KW-0812">Transmembrane</keyword>
<evidence type="ECO:0000313" key="3">
    <source>
        <dbReference type="Proteomes" id="UP000234206"/>
    </source>
</evidence>
<feature type="transmembrane region" description="Helical" evidence="1">
    <location>
        <begin position="68"/>
        <end position="91"/>
    </location>
</feature>
<dbReference type="AlphaFoldDB" id="A0A2I1PD43"/>
<comment type="caution">
    <text evidence="2">The sequence shown here is derived from an EMBL/GenBank/DDBJ whole genome shotgun (WGS) entry which is preliminary data.</text>
</comment>
<gene>
    <name evidence="2" type="ORF">CYJ76_01370</name>
</gene>
<reference evidence="2 3" key="1">
    <citation type="submission" date="2017-12" db="EMBL/GenBank/DDBJ databases">
        <title>Phylogenetic diversity of female urinary microbiome.</title>
        <authorList>
            <person name="Thomas-White K."/>
            <person name="Wolfe A.J."/>
        </authorList>
    </citation>
    <scope>NUCLEOTIDE SEQUENCE [LARGE SCALE GENOMIC DNA]</scope>
    <source>
        <strain evidence="2 3">UMB1298</strain>
    </source>
</reference>
<evidence type="ECO:0008006" key="4">
    <source>
        <dbReference type="Google" id="ProtNLM"/>
    </source>
</evidence>
<keyword evidence="3" id="KW-1185">Reference proteome</keyword>
<name>A0A2I1PD43_9MICO</name>
<sequence length="135" mass="13887">MNRSPWGRMLVHGPLGSLLVLAVSVPVALWTRGPGAAVTAAGVCVVTALVLTTGLLMVRYVLDGAPALVVPMALLVFLLQVAVFAAAVFLVPWPDGFVFSLVGGIAVLAWQAGVVHGFVTGRHAMTVEPYGGGRG</sequence>
<keyword evidence="1" id="KW-0472">Membrane</keyword>
<dbReference type="EMBL" id="PKIZ01000002">
    <property type="protein sequence ID" value="PKZ42549.1"/>
    <property type="molecule type" value="Genomic_DNA"/>
</dbReference>
<feature type="transmembrane region" description="Helical" evidence="1">
    <location>
        <begin position="97"/>
        <end position="119"/>
    </location>
</feature>
<dbReference type="OrthoDB" id="9997203at2"/>
<protein>
    <recommendedName>
        <fullName evidence="4">ATP synthase protein I</fullName>
    </recommendedName>
</protein>
<organism evidence="2 3">
    <name type="scientific">Kytococcus schroeteri</name>
    <dbReference type="NCBI Taxonomy" id="138300"/>
    <lineage>
        <taxon>Bacteria</taxon>
        <taxon>Bacillati</taxon>
        <taxon>Actinomycetota</taxon>
        <taxon>Actinomycetes</taxon>
        <taxon>Micrococcales</taxon>
        <taxon>Kytococcaceae</taxon>
        <taxon>Kytococcus</taxon>
    </lineage>
</organism>